<evidence type="ECO:0000256" key="1">
    <source>
        <dbReference type="ARBA" id="ARBA00002190"/>
    </source>
</evidence>
<dbReference type="GO" id="GO:0006313">
    <property type="term" value="P:DNA transposition"/>
    <property type="evidence" value="ECO:0007669"/>
    <property type="project" value="UniProtKB-UniRule"/>
</dbReference>
<name>A0A402AC78_9CHLR</name>
<proteinExistence type="inferred from homology"/>
<keyword evidence="8" id="KW-1185">Reference proteome</keyword>
<keyword evidence="3 6" id="KW-0815">Transposition</keyword>
<evidence type="ECO:0000256" key="4">
    <source>
        <dbReference type="ARBA" id="ARBA00023125"/>
    </source>
</evidence>
<gene>
    <name evidence="7" type="ORF">KDK_04950</name>
</gene>
<comment type="caution">
    <text evidence="7">The sequence shown here is derived from an EMBL/GenBank/DDBJ whole genome shotgun (WGS) entry which is preliminary data.</text>
</comment>
<dbReference type="GO" id="GO:0003677">
    <property type="term" value="F:DNA binding"/>
    <property type="evidence" value="ECO:0007669"/>
    <property type="project" value="UniProtKB-UniRule"/>
</dbReference>
<keyword evidence="5 6" id="KW-0233">DNA recombination</keyword>
<evidence type="ECO:0000313" key="8">
    <source>
        <dbReference type="Proteomes" id="UP000287188"/>
    </source>
</evidence>
<dbReference type="AlphaFoldDB" id="A0A402AC78"/>
<evidence type="ECO:0000256" key="2">
    <source>
        <dbReference type="ARBA" id="ARBA00010961"/>
    </source>
</evidence>
<comment type="function">
    <text evidence="1 6">Required for the transposition of the insertion element.</text>
</comment>
<evidence type="ECO:0000256" key="5">
    <source>
        <dbReference type="ARBA" id="ARBA00023172"/>
    </source>
</evidence>
<accession>A0A402AC78</accession>
<dbReference type="InterPro" id="IPR001207">
    <property type="entry name" value="Transposase_mutator"/>
</dbReference>
<comment type="similarity">
    <text evidence="2 6">Belongs to the transposase mutator family.</text>
</comment>
<keyword evidence="4 6" id="KW-0238">DNA-binding</keyword>
<organism evidence="7 8">
    <name type="scientific">Dictyobacter kobayashii</name>
    <dbReference type="NCBI Taxonomy" id="2014872"/>
    <lineage>
        <taxon>Bacteria</taxon>
        <taxon>Bacillati</taxon>
        <taxon>Chloroflexota</taxon>
        <taxon>Ktedonobacteria</taxon>
        <taxon>Ktedonobacterales</taxon>
        <taxon>Dictyobacteraceae</taxon>
        <taxon>Dictyobacter</taxon>
    </lineage>
</organism>
<dbReference type="EMBL" id="BIFS01000001">
    <property type="protein sequence ID" value="GCE16695.1"/>
    <property type="molecule type" value="Genomic_DNA"/>
</dbReference>
<keyword evidence="6" id="KW-0814">Transposable element</keyword>
<protein>
    <recommendedName>
        <fullName evidence="6">Mutator family transposase</fullName>
    </recommendedName>
</protein>
<dbReference type="GO" id="GO:0004803">
    <property type="term" value="F:transposase activity"/>
    <property type="evidence" value="ECO:0007669"/>
    <property type="project" value="UniProtKB-UniRule"/>
</dbReference>
<reference evidence="8" key="1">
    <citation type="submission" date="2018-12" db="EMBL/GenBank/DDBJ databases">
        <title>Tengunoibacter tsumagoiensis gen. nov., sp. nov., Dictyobacter kobayashii sp. nov., D. alpinus sp. nov., and D. joshuensis sp. nov. and description of Dictyobacteraceae fam. nov. within the order Ktedonobacterales isolated from Tengu-no-mugimeshi.</title>
        <authorList>
            <person name="Wang C.M."/>
            <person name="Zheng Y."/>
            <person name="Sakai Y."/>
            <person name="Toyoda A."/>
            <person name="Minakuchi Y."/>
            <person name="Abe K."/>
            <person name="Yokota A."/>
            <person name="Yabe S."/>
        </authorList>
    </citation>
    <scope>NUCLEOTIDE SEQUENCE [LARGE SCALE GENOMIC DNA]</scope>
    <source>
        <strain evidence="8">Uno11</strain>
    </source>
</reference>
<dbReference type="OrthoDB" id="9811288at2"/>
<evidence type="ECO:0000313" key="7">
    <source>
        <dbReference type="EMBL" id="GCE16695.1"/>
    </source>
</evidence>
<evidence type="ECO:0000256" key="3">
    <source>
        <dbReference type="ARBA" id="ARBA00022578"/>
    </source>
</evidence>
<dbReference type="Pfam" id="PF00872">
    <property type="entry name" value="Transposase_mut"/>
    <property type="match status" value="1"/>
</dbReference>
<dbReference type="PANTHER" id="PTHR33217:SF9">
    <property type="entry name" value="MUTATOR FAMILY TRANSPOSASE"/>
    <property type="match status" value="1"/>
</dbReference>
<dbReference type="Proteomes" id="UP000287188">
    <property type="component" value="Unassembled WGS sequence"/>
</dbReference>
<evidence type="ECO:0000256" key="6">
    <source>
        <dbReference type="RuleBase" id="RU365089"/>
    </source>
</evidence>
<sequence length="160" mass="18724">MLNAIRVKFATSQRQRCVIHKMENVLSYVPNKQREQIDPELKGLFYQKSRQQADLAAAAFIEKYQKMYPTAVECLQQDLEACLTFYSFPKEHWKTIRTNNAIERLFGEVKRHSHKMAAAFRNERSCVLLFYAVIRGLKFNKLTMPQTSQAQPDPELLHNT</sequence>
<dbReference type="PANTHER" id="PTHR33217">
    <property type="entry name" value="TRANSPOSASE FOR INSERTION SEQUENCE ELEMENT IS1081"/>
    <property type="match status" value="1"/>
</dbReference>